<feature type="modified residue" description="4-aspartylphosphate" evidence="2">
    <location>
        <position position="80"/>
    </location>
</feature>
<evidence type="ECO:0000313" key="5">
    <source>
        <dbReference type="EMBL" id="MBB5017223.1"/>
    </source>
</evidence>
<dbReference type="SUPFAM" id="SSF46894">
    <property type="entry name" value="C-terminal effector domain of the bipartite response regulators"/>
    <property type="match status" value="1"/>
</dbReference>
<dbReference type="Pfam" id="PF00072">
    <property type="entry name" value="Response_reg"/>
    <property type="match status" value="1"/>
</dbReference>
<dbReference type="SMART" id="SM00448">
    <property type="entry name" value="REC"/>
    <property type="match status" value="1"/>
</dbReference>
<reference evidence="5 6" key="1">
    <citation type="submission" date="2020-08" db="EMBL/GenBank/DDBJ databases">
        <title>Genomic Encyclopedia of Type Strains, Phase IV (KMG-IV): sequencing the most valuable type-strain genomes for metagenomic binning, comparative biology and taxonomic classification.</title>
        <authorList>
            <person name="Goeker M."/>
        </authorList>
    </citation>
    <scope>NUCLEOTIDE SEQUENCE [LARGE SCALE GENOMIC DNA]</scope>
    <source>
        <strain evidence="5 6">DSM 27165</strain>
    </source>
</reference>
<dbReference type="PROSITE" id="PS50110">
    <property type="entry name" value="RESPONSE_REGULATORY"/>
    <property type="match status" value="1"/>
</dbReference>
<dbReference type="InterPro" id="IPR016032">
    <property type="entry name" value="Sig_transdc_resp-reg_C-effctor"/>
</dbReference>
<dbReference type="Proteomes" id="UP000575898">
    <property type="component" value="Unassembled WGS sequence"/>
</dbReference>
<comment type="caution">
    <text evidence="5">The sequence shown here is derived from an EMBL/GenBank/DDBJ whole genome shotgun (WGS) entry which is preliminary data.</text>
</comment>
<dbReference type="Pfam" id="PF00196">
    <property type="entry name" value="GerE"/>
    <property type="match status" value="1"/>
</dbReference>
<feature type="domain" description="HTH luxR-type" evidence="3">
    <location>
        <begin position="158"/>
        <end position="223"/>
    </location>
</feature>
<evidence type="ECO:0000259" key="4">
    <source>
        <dbReference type="PROSITE" id="PS50110"/>
    </source>
</evidence>
<evidence type="ECO:0000259" key="3">
    <source>
        <dbReference type="PROSITE" id="PS50043"/>
    </source>
</evidence>
<protein>
    <submittedName>
        <fullName evidence="5">Two-component system response regulator FixJ</fullName>
    </submittedName>
</protein>
<keyword evidence="2" id="KW-0597">Phosphoprotein</keyword>
<dbReference type="PANTHER" id="PTHR43214">
    <property type="entry name" value="TWO-COMPONENT RESPONSE REGULATOR"/>
    <property type="match status" value="1"/>
</dbReference>
<proteinExistence type="predicted"/>
<dbReference type="RefSeq" id="WP_184034694.1">
    <property type="nucleotide sequence ID" value="NZ_JACHHY010000002.1"/>
</dbReference>
<dbReference type="PROSITE" id="PS00622">
    <property type="entry name" value="HTH_LUXR_1"/>
    <property type="match status" value="1"/>
</dbReference>
<keyword evidence="1" id="KW-0238">DNA-binding</keyword>
<dbReference type="CDD" id="cd06170">
    <property type="entry name" value="LuxR_C_like"/>
    <property type="match status" value="1"/>
</dbReference>
<dbReference type="InterPro" id="IPR001789">
    <property type="entry name" value="Sig_transdc_resp-reg_receiver"/>
</dbReference>
<dbReference type="SMART" id="SM00421">
    <property type="entry name" value="HTH_LUXR"/>
    <property type="match status" value="1"/>
</dbReference>
<dbReference type="GO" id="GO:0003677">
    <property type="term" value="F:DNA binding"/>
    <property type="evidence" value="ECO:0007669"/>
    <property type="project" value="UniProtKB-KW"/>
</dbReference>
<dbReference type="GO" id="GO:0000160">
    <property type="term" value="P:phosphorelay signal transduction system"/>
    <property type="evidence" value="ECO:0007669"/>
    <property type="project" value="InterPro"/>
</dbReference>
<dbReference type="EMBL" id="JACHHY010000002">
    <property type="protein sequence ID" value="MBB5017223.1"/>
    <property type="molecule type" value="Genomic_DNA"/>
</dbReference>
<dbReference type="Gene3D" id="3.40.50.2300">
    <property type="match status" value="1"/>
</dbReference>
<evidence type="ECO:0000256" key="2">
    <source>
        <dbReference type="PROSITE-ProRule" id="PRU00169"/>
    </source>
</evidence>
<dbReference type="PANTHER" id="PTHR43214:SF44">
    <property type="entry name" value="TWO-COMPONENT RESPONSE REGULATOR"/>
    <property type="match status" value="1"/>
</dbReference>
<accession>A0A840MLZ8</accession>
<dbReference type="AlphaFoldDB" id="A0A840MLZ8"/>
<dbReference type="InterPro" id="IPR000792">
    <property type="entry name" value="Tscrpt_reg_LuxR_C"/>
</dbReference>
<name>A0A840MLZ8_9PROT</name>
<dbReference type="InterPro" id="IPR039420">
    <property type="entry name" value="WalR-like"/>
</dbReference>
<dbReference type="PRINTS" id="PR00038">
    <property type="entry name" value="HTHLUXR"/>
</dbReference>
<dbReference type="SUPFAM" id="SSF52172">
    <property type="entry name" value="CheY-like"/>
    <property type="match status" value="1"/>
</dbReference>
<evidence type="ECO:0000256" key="1">
    <source>
        <dbReference type="ARBA" id="ARBA00023125"/>
    </source>
</evidence>
<dbReference type="InterPro" id="IPR011006">
    <property type="entry name" value="CheY-like_superfamily"/>
</dbReference>
<dbReference type="Gene3D" id="1.10.10.10">
    <property type="entry name" value="Winged helix-like DNA-binding domain superfamily/Winged helix DNA-binding domain"/>
    <property type="match status" value="1"/>
</dbReference>
<dbReference type="PROSITE" id="PS50043">
    <property type="entry name" value="HTH_LUXR_2"/>
    <property type="match status" value="1"/>
</dbReference>
<feature type="domain" description="Response regulatory" evidence="4">
    <location>
        <begin position="31"/>
        <end position="145"/>
    </location>
</feature>
<dbReference type="GO" id="GO:0006355">
    <property type="term" value="P:regulation of DNA-templated transcription"/>
    <property type="evidence" value="ECO:0007669"/>
    <property type="project" value="InterPro"/>
</dbReference>
<evidence type="ECO:0000313" key="6">
    <source>
        <dbReference type="Proteomes" id="UP000575898"/>
    </source>
</evidence>
<keyword evidence="6" id="KW-1185">Reference proteome</keyword>
<gene>
    <name evidence="5" type="ORF">HNQ59_000485</name>
</gene>
<dbReference type="InterPro" id="IPR036388">
    <property type="entry name" value="WH-like_DNA-bd_sf"/>
</dbReference>
<organism evidence="5 6">
    <name type="scientific">Chitinivorax tropicus</name>
    <dbReference type="NCBI Taxonomy" id="714531"/>
    <lineage>
        <taxon>Bacteria</taxon>
        <taxon>Pseudomonadati</taxon>
        <taxon>Pseudomonadota</taxon>
        <taxon>Betaproteobacteria</taxon>
        <taxon>Chitinivorax</taxon>
    </lineage>
</organism>
<sequence length="234" mass="25577">MPFAPKLRHIAMGVAMKVECAEPNAGSQHMPILIVEDDAALRDALCTLLQVNGFPVLAFENGGALLDLQQWPEQACILLDLNLPDISGLEVLSLIRQRHSKVPVIMMTAKGQIKTAVEAMKLGALDFLEKPLEEAVLLTQLEKAHQRYLALSGCNVGIRLLLSRLTTREREILACLAEGLTSKEVGQRLAISPRTVDVHRANILAKLEVKTVAAAVQLHVKQTVGQQGTDLQFQ</sequence>